<proteinExistence type="predicted"/>
<accession>A0A3L6QCQ2</accession>
<feature type="domain" description="F-box protein AT5G49610-like beta-propeller" evidence="2">
    <location>
        <begin position="136"/>
        <end position="216"/>
    </location>
</feature>
<keyword evidence="4" id="KW-1185">Reference proteome</keyword>
<sequence>MRRFGVRNPVRHPDRGLAEFPPLPPAWPEPEGPHAVLLPNDGNDNDALCYRLHLHHSGPTVTALVGVLRSGAWTVHCTTEVVLPTPLDRIPMLTALAANKFYMVAVAGYILGLDMATTSFFIIELPKGVSMDDEHSGTSEWVLRDSIFLCENCNHLVEHRSEPAAGHAAVAASVAGVGDNAEFVFLELHDSCVFVYMHFSCRKVDKVYQRDPDNDEITLF</sequence>
<reference evidence="4" key="1">
    <citation type="journal article" date="2019" name="Nat. Commun.">
        <title>The genome of broomcorn millet.</title>
        <authorList>
            <person name="Zou C."/>
            <person name="Miki D."/>
            <person name="Li D."/>
            <person name="Tang Q."/>
            <person name="Xiao L."/>
            <person name="Rajput S."/>
            <person name="Deng P."/>
            <person name="Jia W."/>
            <person name="Huang R."/>
            <person name="Zhang M."/>
            <person name="Sun Y."/>
            <person name="Hu J."/>
            <person name="Fu X."/>
            <person name="Schnable P.S."/>
            <person name="Li F."/>
            <person name="Zhang H."/>
            <person name="Feng B."/>
            <person name="Zhu X."/>
            <person name="Liu R."/>
            <person name="Schnable J.C."/>
            <person name="Zhu J.-K."/>
            <person name="Zhang H."/>
        </authorList>
    </citation>
    <scope>NUCLEOTIDE SEQUENCE [LARGE SCALE GENOMIC DNA]</scope>
</reference>
<dbReference type="AlphaFoldDB" id="A0A3L6QCQ2"/>
<dbReference type="STRING" id="4540.A0A3L6QCQ2"/>
<keyword evidence="1" id="KW-1133">Transmembrane helix</keyword>
<organism evidence="3 4">
    <name type="scientific">Panicum miliaceum</name>
    <name type="common">Proso millet</name>
    <name type="synonym">Broomcorn millet</name>
    <dbReference type="NCBI Taxonomy" id="4540"/>
    <lineage>
        <taxon>Eukaryota</taxon>
        <taxon>Viridiplantae</taxon>
        <taxon>Streptophyta</taxon>
        <taxon>Embryophyta</taxon>
        <taxon>Tracheophyta</taxon>
        <taxon>Spermatophyta</taxon>
        <taxon>Magnoliopsida</taxon>
        <taxon>Liliopsida</taxon>
        <taxon>Poales</taxon>
        <taxon>Poaceae</taxon>
        <taxon>PACMAD clade</taxon>
        <taxon>Panicoideae</taxon>
        <taxon>Panicodae</taxon>
        <taxon>Paniceae</taxon>
        <taxon>Panicinae</taxon>
        <taxon>Panicum</taxon>
        <taxon>Panicum sect. Panicum</taxon>
    </lineage>
</organism>
<evidence type="ECO:0000256" key="1">
    <source>
        <dbReference type="SAM" id="Phobius"/>
    </source>
</evidence>
<evidence type="ECO:0000313" key="4">
    <source>
        <dbReference type="Proteomes" id="UP000275267"/>
    </source>
</evidence>
<dbReference type="Pfam" id="PF23635">
    <property type="entry name" value="Beta-prop_AT5G49610-like"/>
    <property type="match status" value="2"/>
</dbReference>
<protein>
    <recommendedName>
        <fullName evidence="2">F-box protein AT5G49610-like beta-propeller domain-containing protein</fullName>
    </recommendedName>
</protein>
<keyword evidence="1" id="KW-0472">Membrane</keyword>
<evidence type="ECO:0000313" key="3">
    <source>
        <dbReference type="EMBL" id="RLM78478.1"/>
    </source>
</evidence>
<name>A0A3L6QCQ2_PANMI</name>
<keyword evidence="1" id="KW-0812">Transmembrane</keyword>
<feature type="transmembrane region" description="Helical" evidence="1">
    <location>
        <begin position="101"/>
        <end position="123"/>
    </location>
</feature>
<dbReference type="InterPro" id="IPR056594">
    <property type="entry name" value="AT5G49610-like_b-prop"/>
</dbReference>
<evidence type="ECO:0000259" key="2">
    <source>
        <dbReference type="Pfam" id="PF23635"/>
    </source>
</evidence>
<dbReference type="PANTHER" id="PTHR33207">
    <property type="entry name" value="F-BOX DOMAIN CONTAINING PROTEIN-RELATED"/>
    <property type="match status" value="1"/>
</dbReference>
<dbReference type="Proteomes" id="UP000275267">
    <property type="component" value="Unassembled WGS sequence"/>
</dbReference>
<dbReference type="EMBL" id="PQIB02000012">
    <property type="protein sequence ID" value="RLM78478.1"/>
    <property type="molecule type" value="Genomic_DNA"/>
</dbReference>
<feature type="domain" description="F-box protein AT5G49610-like beta-propeller" evidence="2">
    <location>
        <begin position="3"/>
        <end position="134"/>
    </location>
</feature>
<dbReference type="OrthoDB" id="658724at2759"/>
<gene>
    <name evidence="3" type="ORF">C2845_PM12G12350</name>
</gene>
<comment type="caution">
    <text evidence="3">The sequence shown here is derived from an EMBL/GenBank/DDBJ whole genome shotgun (WGS) entry which is preliminary data.</text>
</comment>